<proteinExistence type="predicted"/>
<evidence type="ECO:0000313" key="3">
    <source>
        <dbReference type="Proteomes" id="UP000054321"/>
    </source>
</evidence>
<dbReference type="Pfam" id="PF16558">
    <property type="entry name" value="AZUL"/>
    <property type="match status" value="1"/>
</dbReference>
<reference evidence="2 3" key="1">
    <citation type="submission" date="2014-04" db="EMBL/GenBank/DDBJ databases">
        <authorList>
            <consortium name="DOE Joint Genome Institute"/>
            <person name="Kuo A."/>
            <person name="Martino E."/>
            <person name="Perotto S."/>
            <person name="Kohler A."/>
            <person name="Nagy L.G."/>
            <person name="Floudas D."/>
            <person name="Copeland A."/>
            <person name="Barry K.W."/>
            <person name="Cichocki N."/>
            <person name="Veneault-Fourrey C."/>
            <person name="LaButti K."/>
            <person name="Lindquist E.A."/>
            <person name="Lipzen A."/>
            <person name="Lundell T."/>
            <person name="Morin E."/>
            <person name="Murat C."/>
            <person name="Sun H."/>
            <person name="Tunlid A."/>
            <person name="Henrissat B."/>
            <person name="Grigoriev I.V."/>
            <person name="Hibbett D.S."/>
            <person name="Martin F."/>
            <person name="Nordberg H.P."/>
            <person name="Cantor M.N."/>
            <person name="Hua S.X."/>
        </authorList>
    </citation>
    <scope>NUCLEOTIDE SEQUENCE [LARGE SCALE GENOMIC DNA]</scope>
    <source>
        <strain evidence="2 3">Zn</strain>
    </source>
</reference>
<dbReference type="EMBL" id="KN832875">
    <property type="protein sequence ID" value="KIN02241.1"/>
    <property type="molecule type" value="Genomic_DNA"/>
</dbReference>
<protein>
    <recommendedName>
        <fullName evidence="1">Ubiquitin-protein ligase E3A N-terminal zinc-binding domain-containing protein</fullName>
    </recommendedName>
</protein>
<dbReference type="InParanoid" id="A0A0C3H260"/>
<dbReference type="AlphaFoldDB" id="A0A0C3H260"/>
<dbReference type="Proteomes" id="UP000054321">
    <property type="component" value="Unassembled WGS sequence"/>
</dbReference>
<accession>A0A0C3H260</accession>
<reference evidence="3" key="2">
    <citation type="submission" date="2015-01" db="EMBL/GenBank/DDBJ databases">
        <title>Evolutionary Origins and Diversification of the Mycorrhizal Mutualists.</title>
        <authorList>
            <consortium name="DOE Joint Genome Institute"/>
            <consortium name="Mycorrhizal Genomics Consortium"/>
            <person name="Kohler A."/>
            <person name="Kuo A."/>
            <person name="Nagy L.G."/>
            <person name="Floudas D."/>
            <person name="Copeland A."/>
            <person name="Barry K.W."/>
            <person name="Cichocki N."/>
            <person name="Veneault-Fourrey C."/>
            <person name="LaButti K."/>
            <person name="Lindquist E.A."/>
            <person name="Lipzen A."/>
            <person name="Lundell T."/>
            <person name="Morin E."/>
            <person name="Murat C."/>
            <person name="Riley R."/>
            <person name="Ohm R."/>
            <person name="Sun H."/>
            <person name="Tunlid A."/>
            <person name="Henrissat B."/>
            <person name="Grigoriev I.V."/>
            <person name="Hibbett D.S."/>
            <person name="Martin F."/>
        </authorList>
    </citation>
    <scope>NUCLEOTIDE SEQUENCE [LARGE SCALE GENOMIC DNA]</scope>
    <source>
        <strain evidence="3">Zn</strain>
    </source>
</reference>
<name>A0A0C3H260_OIDMZ</name>
<evidence type="ECO:0000259" key="1">
    <source>
        <dbReference type="Pfam" id="PF16558"/>
    </source>
</evidence>
<feature type="non-terminal residue" evidence="2">
    <location>
        <position position="1"/>
    </location>
</feature>
<dbReference type="STRING" id="913774.A0A0C3H260"/>
<dbReference type="InterPro" id="IPR042556">
    <property type="entry name" value="AZUL_sf"/>
</dbReference>
<keyword evidence="3" id="KW-1185">Reference proteome</keyword>
<dbReference type="HOGENOM" id="CLU_2062167_0_0_1"/>
<gene>
    <name evidence="2" type="ORF">OIDMADRAFT_18887</name>
</gene>
<organism evidence="2 3">
    <name type="scientific">Oidiodendron maius (strain Zn)</name>
    <dbReference type="NCBI Taxonomy" id="913774"/>
    <lineage>
        <taxon>Eukaryota</taxon>
        <taxon>Fungi</taxon>
        <taxon>Dikarya</taxon>
        <taxon>Ascomycota</taxon>
        <taxon>Pezizomycotina</taxon>
        <taxon>Leotiomycetes</taxon>
        <taxon>Leotiomycetes incertae sedis</taxon>
        <taxon>Myxotrichaceae</taxon>
        <taxon>Oidiodendron</taxon>
    </lineage>
</organism>
<dbReference type="InterPro" id="IPR032353">
    <property type="entry name" value="AZUL"/>
</dbReference>
<dbReference type="OrthoDB" id="193703at2759"/>
<dbReference type="Gene3D" id="6.10.130.10">
    <property type="entry name" value="Ubiquitin-protein ligase E3A, N-terminal zinc-binding domain (AZUL)"/>
    <property type="match status" value="1"/>
</dbReference>
<sequence>MKRRVERRYISQLITGCGKAWCTNEVCKTAKSKVEQSASTLTTKDALPMVKPLMDVLGDHSAPVYFCVDETSQRRRKVAELLAAEKVYDLEWCIAACEAENGNLDGARQWLENWAPKRS</sequence>
<feature type="domain" description="Ubiquitin-protein ligase E3A N-terminal zinc-binding" evidence="1">
    <location>
        <begin position="7"/>
        <end position="35"/>
    </location>
</feature>
<evidence type="ECO:0000313" key="2">
    <source>
        <dbReference type="EMBL" id="KIN02241.1"/>
    </source>
</evidence>